<dbReference type="AlphaFoldDB" id="A0A9D1Q7G4"/>
<dbReference type="InterPro" id="IPR006419">
    <property type="entry name" value="NMN_transpt_PnuC"/>
</dbReference>
<evidence type="ECO:0000256" key="1">
    <source>
        <dbReference type="ARBA" id="ARBA00002672"/>
    </source>
</evidence>
<organism evidence="11 12">
    <name type="scientific">Candidatus Ignatzschineria merdigallinarum</name>
    <dbReference type="NCBI Taxonomy" id="2838621"/>
    <lineage>
        <taxon>Bacteria</taxon>
        <taxon>Pseudomonadati</taxon>
        <taxon>Pseudomonadota</taxon>
        <taxon>Gammaproteobacteria</taxon>
        <taxon>Cardiobacteriales</taxon>
        <taxon>Ignatzschineriaceae</taxon>
        <taxon>Ignatzschineria</taxon>
    </lineage>
</organism>
<evidence type="ECO:0000256" key="4">
    <source>
        <dbReference type="ARBA" id="ARBA00017522"/>
    </source>
</evidence>
<proteinExistence type="inferred from homology"/>
<dbReference type="EMBL" id="DXHP01000196">
    <property type="protein sequence ID" value="HIW07454.1"/>
    <property type="molecule type" value="Genomic_DNA"/>
</dbReference>
<evidence type="ECO:0000256" key="10">
    <source>
        <dbReference type="SAM" id="Phobius"/>
    </source>
</evidence>
<keyword evidence="8 10" id="KW-1133">Transmembrane helix</keyword>
<feature type="transmembrane region" description="Helical" evidence="10">
    <location>
        <begin position="132"/>
        <end position="151"/>
    </location>
</feature>
<dbReference type="GO" id="GO:0034257">
    <property type="term" value="F:nicotinamide riboside transmembrane transporter activity"/>
    <property type="evidence" value="ECO:0007669"/>
    <property type="project" value="InterPro"/>
</dbReference>
<evidence type="ECO:0000256" key="7">
    <source>
        <dbReference type="ARBA" id="ARBA00022692"/>
    </source>
</evidence>
<evidence type="ECO:0000256" key="3">
    <source>
        <dbReference type="ARBA" id="ARBA00006669"/>
    </source>
</evidence>
<keyword evidence="5" id="KW-0813">Transport</keyword>
<evidence type="ECO:0000256" key="2">
    <source>
        <dbReference type="ARBA" id="ARBA00004651"/>
    </source>
</evidence>
<feature type="transmembrane region" description="Helical" evidence="10">
    <location>
        <begin position="12"/>
        <end position="27"/>
    </location>
</feature>
<dbReference type="PANTHER" id="PTHR36122">
    <property type="entry name" value="NICOTINAMIDE RIBOSIDE TRANSPORTER PNUC"/>
    <property type="match status" value="1"/>
</dbReference>
<dbReference type="NCBIfam" id="TIGR01528">
    <property type="entry name" value="NMN_trans_PnuC"/>
    <property type="match status" value="1"/>
</dbReference>
<feature type="transmembrane region" description="Helical" evidence="10">
    <location>
        <begin position="107"/>
        <end position="126"/>
    </location>
</feature>
<comment type="function">
    <text evidence="1">Required for nicotinamide riboside transport across the inner membrane.</text>
</comment>
<evidence type="ECO:0000256" key="6">
    <source>
        <dbReference type="ARBA" id="ARBA00022475"/>
    </source>
</evidence>
<feature type="transmembrane region" description="Helical" evidence="10">
    <location>
        <begin position="182"/>
        <end position="199"/>
    </location>
</feature>
<evidence type="ECO:0000256" key="9">
    <source>
        <dbReference type="ARBA" id="ARBA00023136"/>
    </source>
</evidence>
<reference evidence="11" key="2">
    <citation type="submission" date="2021-04" db="EMBL/GenBank/DDBJ databases">
        <authorList>
            <person name="Gilroy R."/>
        </authorList>
    </citation>
    <scope>NUCLEOTIDE SEQUENCE</scope>
    <source>
        <strain evidence="11">CHK160-9182</strain>
    </source>
</reference>
<keyword evidence="7 10" id="KW-0812">Transmembrane</keyword>
<evidence type="ECO:0000256" key="8">
    <source>
        <dbReference type="ARBA" id="ARBA00022989"/>
    </source>
</evidence>
<evidence type="ECO:0000313" key="12">
    <source>
        <dbReference type="Proteomes" id="UP000823934"/>
    </source>
</evidence>
<dbReference type="GO" id="GO:0005886">
    <property type="term" value="C:plasma membrane"/>
    <property type="evidence" value="ECO:0007669"/>
    <property type="project" value="UniProtKB-SubCell"/>
</dbReference>
<comment type="subcellular location">
    <subcellularLocation>
        <location evidence="2">Cell membrane</location>
        <topology evidence="2">Multi-pass membrane protein</topology>
    </subcellularLocation>
</comment>
<comment type="similarity">
    <text evidence="3">Belongs to the nicotinamide ribonucleoside (NR) uptake permease (TC 4.B.1) family.</text>
</comment>
<dbReference type="PANTHER" id="PTHR36122:SF2">
    <property type="entry name" value="NICOTINAMIDE RIBOSIDE TRANSPORTER PNUC"/>
    <property type="match status" value="1"/>
</dbReference>
<dbReference type="Pfam" id="PF04973">
    <property type="entry name" value="NMN_transporter"/>
    <property type="match status" value="1"/>
</dbReference>
<evidence type="ECO:0000256" key="5">
    <source>
        <dbReference type="ARBA" id="ARBA00022448"/>
    </source>
</evidence>
<keyword evidence="9 10" id="KW-0472">Membrane</keyword>
<feature type="transmembrane region" description="Helical" evidence="10">
    <location>
        <begin position="34"/>
        <end position="51"/>
    </location>
</feature>
<feature type="transmembrane region" description="Helical" evidence="10">
    <location>
        <begin position="57"/>
        <end position="74"/>
    </location>
</feature>
<name>A0A9D1Q7G4_9GAMM</name>
<gene>
    <name evidence="11" type="primary">pnuC</name>
    <name evidence="11" type="ORF">H9889_09060</name>
</gene>
<comment type="caution">
    <text evidence="11">The sequence shown here is derived from an EMBL/GenBank/DDBJ whole genome shotgun (WGS) entry which is preliminary data.</text>
</comment>
<evidence type="ECO:0000313" key="11">
    <source>
        <dbReference type="EMBL" id="HIW07454.1"/>
    </source>
</evidence>
<sequence length="207" mass="24098">MDQLLEILQTDYIGLIATIIGFIYLYLEFKAKKSMWIASIIMAVLYIYIFFHAELYAMSLIYGYFFLISIWGWYKWHQKQLSPAGLDASHKSVVPLERMPQQAIPKIISYIILSSLLIAGLLYLLTDTSWHILLSDSIITSLNIVAIWMATKRWAEQWSLLIPANLLTGIMLFIQAQYPASIMFLIYFIVSIFGYFHWVKLAQTRHQ</sequence>
<accession>A0A9D1Q7G4</accession>
<dbReference type="Proteomes" id="UP000823934">
    <property type="component" value="Unassembled WGS sequence"/>
</dbReference>
<protein>
    <recommendedName>
        <fullName evidence="4">Nicotinamide riboside transporter PnuC</fullName>
    </recommendedName>
</protein>
<keyword evidence="6" id="KW-1003">Cell membrane</keyword>
<feature type="transmembrane region" description="Helical" evidence="10">
    <location>
        <begin position="158"/>
        <end position="176"/>
    </location>
</feature>
<reference evidence="11" key="1">
    <citation type="journal article" date="2021" name="PeerJ">
        <title>Extensive microbial diversity within the chicken gut microbiome revealed by metagenomics and culture.</title>
        <authorList>
            <person name="Gilroy R."/>
            <person name="Ravi A."/>
            <person name="Getino M."/>
            <person name="Pursley I."/>
            <person name="Horton D.L."/>
            <person name="Alikhan N.F."/>
            <person name="Baker D."/>
            <person name="Gharbi K."/>
            <person name="Hall N."/>
            <person name="Watson M."/>
            <person name="Adriaenssens E.M."/>
            <person name="Foster-Nyarko E."/>
            <person name="Jarju S."/>
            <person name="Secka A."/>
            <person name="Antonio M."/>
            <person name="Oren A."/>
            <person name="Chaudhuri R.R."/>
            <person name="La Ragione R."/>
            <person name="Hildebrand F."/>
            <person name="Pallen M.J."/>
        </authorList>
    </citation>
    <scope>NUCLEOTIDE SEQUENCE</scope>
    <source>
        <strain evidence="11">CHK160-9182</strain>
    </source>
</reference>